<protein>
    <submittedName>
        <fullName evidence="1">Uncharacterized protein</fullName>
    </submittedName>
</protein>
<comment type="caution">
    <text evidence="1">The sequence shown here is derived from an EMBL/GenBank/DDBJ whole genome shotgun (WGS) entry which is preliminary data.</text>
</comment>
<gene>
    <name evidence="1" type="ORF">DXU93_08850</name>
</gene>
<dbReference type="AlphaFoldDB" id="A0A3E1EX12"/>
<reference evidence="1 2" key="1">
    <citation type="submission" date="2018-08" db="EMBL/GenBank/DDBJ databases">
        <title>The draft genome squence of Brumimicrobium sp. N62.</title>
        <authorList>
            <person name="Du Z.-J."/>
            <person name="Luo H.-R."/>
        </authorList>
    </citation>
    <scope>NUCLEOTIDE SEQUENCE [LARGE SCALE GENOMIC DNA]</scope>
    <source>
        <strain evidence="1 2">N62</strain>
    </source>
</reference>
<proteinExistence type="predicted"/>
<name>A0A3E1EX12_9FLAO</name>
<dbReference type="Proteomes" id="UP000257127">
    <property type="component" value="Unassembled WGS sequence"/>
</dbReference>
<dbReference type="EMBL" id="QURB01000005">
    <property type="protein sequence ID" value="RFC54087.1"/>
    <property type="molecule type" value="Genomic_DNA"/>
</dbReference>
<evidence type="ECO:0000313" key="1">
    <source>
        <dbReference type="EMBL" id="RFC54087.1"/>
    </source>
</evidence>
<organism evidence="1 2">
    <name type="scientific">Brumimicrobium aurantiacum</name>
    <dbReference type="NCBI Taxonomy" id="1737063"/>
    <lineage>
        <taxon>Bacteria</taxon>
        <taxon>Pseudomonadati</taxon>
        <taxon>Bacteroidota</taxon>
        <taxon>Flavobacteriia</taxon>
        <taxon>Flavobacteriales</taxon>
        <taxon>Crocinitomicaceae</taxon>
        <taxon>Brumimicrobium</taxon>
    </lineage>
</organism>
<evidence type="ECO:0000313" key="2">
    <source>
        <dbReference type="Proteomes" id="UP000257127"/>
    </source>
</evidence>
<keyword evidence="2" id="KW-1185">Reference proteome</keyword>
<sequence>MLKLDEKFGFTAKCAEVAQSKAEVMLDKFFTCNEVCLTLYAKYSCSKLILVFALFLCGNVGREAWFYRKVRGGFAEIEFAKFFTCSEVGLPVCSKLLLKTVSGVCSFFMC</sequence>
<accession>A0A3E1EX12</accession>